<feature type="domain" description="Vesicle tethering protein Uso1/P115-like head" evidence="6">
    <location>
        <begin position="352"/>
        <end position="634"/>
    </location>
</feature>
<accession>A0A8D8RZT8</accession>
<dbReference type="GO" id="GO:0006886">
    <property type="term" value="P:intracellular protein transport"/>
    <property type="evidence" value="ECO:0007669"/>
    <property type="project" value="InterPro"/>
</dbReference>
<proteinExistence type="predicted"/>
<sequence>MDYFRNGLKSVLGTPPPGEQPSGAETIERLVERLRSSTLLDDRRDACRALKAMSRKYRVEVGAQGMDPICHILENDRADAEIVGYALDTLCNIVDPEIFPEEELPEGTSHRDINVGEQFTEIFIKNQENVALVLGYLEEFDFRVRWSAVKFLNVLLLNRRKNIQDIVLVSPMGVSKLMDLLGDSREIIRNDALLLLISLTQANANIQKIVAFEMAFDRLFDVISEEGHADGGIVVEDCLRLMLNLLKNNISNQNFFKEGSYIQKLAQMFHLPESGPNEGWSAQREANILSLLQVIRSLVTPGNPAQVVSSCQKVLHASGILGSLCTLLMTSGVPVGILTETINTVAEIIRGNHPNQEFFAMVNVSSDPPRQAIVVLLMSMVNQKQSYPLRCSVLYCFLCYLYRNEMNQAKLIATLLPSATSVPSLTAGQLLCSGLFSSDSLSNWFCCVGLAHGLADNPAQKESLLKVLLSPRSGEPPVSLLRQSFLLLQQSIKVHSKLGVLMLLATWLSHCPLAVQHFLNIPDTIPYLIAQAATIEHDENQELMHGLCAFVLGICVIFNDDSVPNLTKESLAQLILKRIGVDMFLDKLSDVSRHELYSRAAKRPQLDCDNVHEPVLDYEFCKLYKALEGPVSRCIAEKSGTQNGGVVYSDSSLEQYTALISAQNKEMGELKARQEALQEENRQYRDKVDQLEHQARQLHEHNIVLRSQMNSGNSVPSENNSNAAHPPPPPPPDNRDIMIRSLENEVQNLRLQVAHSVKNNAEVDMLRMQLYESEMKRKDLDESLERLQNDQDDLLEMLDSREQKLLVYRNRLIQLGQRVDEEEADMNGVGNVS</sequence>
<evidence type="ECO:0000256" key="3">
    <source>
        <dbReference type="ARBA" id="ARBA00023054"/>
    </source>
</evidence>
<evidence type="ECO:0000256" key="2">
    <source>
        <dbReference type="ARBA" id="ARBA00023034"/>
    </source>
</evidence>
<dbReference type="PANTHER" id="PTHR10013">
    <property type="entry name" value="GENERAL VESICULAR TRANSPORT FACTOR P115"/>
    <property type="match status" value="1"/>
</dbReference>
<dbReference type="Gene3D" id="1.25.10.10">
    <property type="entry name" value="Leucine-rich Repeat Variant"/>
    <property type="match status" value="1"/>
</dbReference>
<evidence type="ECO:0000313" key="7">
    <source>
        <dbReference type="EMBL" id="CAG6657402.1"/>
    </source>
</evidence>
<dbReference type="InterPro" id="IPR016024">
    <property type="entry name" value="ARM-type_fold"/>
</dbReference>
<dbReference type="GO" id="GO:0012507">
    <property type="term" value="C:ER to Golgi transport vesicle membrane"/>
    <property type="evidence" value="ECO:0007669"/>
    <property type="project" value="TreeGrafter"/>
</dbReference>
<evidence type="ECO:0000256" key="5">
    <source>
        <dbReference type="SAM" id="MobiDB-lite"/>
    </source>
</evidence>
<evidence type="ECO:0000256" key="1">
    <source>
        <dbReference type="ARBA" id="ARBA00004555"/>
    </source>
</evidence>
<dbReference type="GO" id="GO:0045056">
    <property type="term" value="P:transcytosis"/>
    <property type="evidence" value="ECO:0007669"/>
    <property type="project" value="TreeGrafter"/>
</dbReference>
<feature type="region of interest" description="Disordered" evidence="5">
    <location>
        <begin position="709"/>
        <end position="737"/>
    </location>
</feature>
<name>A0A8D8RZT8_9HEMI</name>
<dbReference type="GO" id="GO:0048280">
    <property type="term" value="P:vesicle fusion with Golgi apparatus"/>
    <property type="evidence" value="ECO:0007669"/>
    <property type="project" value="InterPro"/>
</dbReference>
<dbReference type="PANTHER" id="PTHR10013:SF0">
    <property type="entry name" value="GENERAL VESICULAR TRANSPORT FACTOR P115"/>
    <property type="match status" value="1"/>
</dbReference>
<keyword evidence="3 4" id="KW-0175">Coiled coil</keyword>
<dbReference type="InterPro" id="IPR006953">
    <property type="entry name" value="Vesicle_Uso1_P115_head"/>
</dbReference>
<dbReference type="Pfam" id="PF18770">
    <property type="entry name" value="Arm_vescicular"/>
    <property type="match status" value="1"/>
</dbReference>
<keyword evidence="2" id="KW-0333">Golgi apparatus</keyword>
<dbReference type="SUPFAM" id="SSF48371">
    <property type="entry name" value="ARM repeat"/>
    <property type="match status" value="1"/>
</dbReference>
<protein>
    <submittedName>
        <fullName evidence="7">General vesicular transport factor p115</fullName>
    </submittedName>
</protein>
<evidence type="ECO:0000256" key="4">
    <source>
        <dbReference type="SAM" id="Coils"/>
    </source>
</evidence>
<dbReference type="EMBL" id="HBUF01188157">
    <property type="protein sequence ID" value="CAG6657403.1"/>
    <property type="molecule type" value="Transcribed_RNA"/>
</dbReference>
<feature type="coiled-coil region" evidence="4">
    <location>
        <begin position="739"/>
        <end position="804"/>
    </location>
</feature>
<dbReference type="AlphaFoldDB" id="A0A8D8RZT8"/>
<dbReference type="Pfam" id="PF04869">
    <property type="entry name" value="Uso1_p115_head"/>
    <property type="match status" value="1"/>
</dbReference>
<dbReference type="InterPro" id="IPR024095">
    <property type="entry name" value="Vesicle_P115"/>
</dbReference>
<evidence type="ECO:0000259" key="6">
    <source>
        <dbReference type="Pfam" id="PF04869"/>
    </source>
</evidence>
<dbReference type="GO" id="GO:0005783">
    <property type="term" value="C:endoplasmic reticulum"/>
    <property type="evidence" value="ECO:0007669"/>
    <property type="project" value="TreeGrafter"/>
</dbReference>
<feature type="coiled-coil region" evidence="4">
    <location>
        <begin position="653"/>
        <end position="701"/>
    </location>
</feature>
<dbReference type="GO" id="GO:0048211">
    <property type="term" value="P:Golgi vesicle docking"/>
    <property type="evidence" value="ECO:0007669"/>
    <property type="project" value="TreeGrafter"/>
</dbReference>
<dbReference type="GO" id="GO:0006888">
    <property type="term" value="P:endoplasmic reticulum to Golgi vesicle-mediated transport"/>
    <property type="evidence" value="ECO:0007669"/>
    <property type="project" value="TreeGrafter"/>
</dbReference>
<dbReference type="FunFam" id="1.25.10.10:FF:000394">
    <property type="entry name" value="general vesicular transport factor p115"/>
    <property type="match status" value="1"/>
</dbReference>
<organism evidence="7">
    <name type="scientific">Cacopsylla melanoneura</name>
    <dbReference type="NCBI Taxonomy" id="428564"/>
    <lineage>
        <taxon>Eukaryota</taxon>
        <taxon>Metazoa</taxon>
        <taxon>Ecdysozoa</taxon>
        <taxon>Arthropoda</taxon>
        <taxon>Hexapoda</taxon>
        <taxon>Insecta</taxon>
        <taxon>Pterygota</taxon>
        <taxon>Neoptera</taxon>
        <taxon>Paraneoptera</taxon>
        <taxon>Hemiptera</taxon>
        <taxon>Sternorrhyncha</taxon>
        <taxon>Psylloidea</taxon>
        <taxon>Psyllidae</taxon>
        <taxon>Psyllinae</taxon>
        <taxon>Cacopsylla</taxon>
    </lineage>
</organism>
<dbReference type="GO" id="GO:0000139">
    <property type="term" value="C:Golgi membrane"/>
    <property type="evidence" value="ECO:0007669"/>
    <property type="project" value="InterPro"/>
</dbReference>
<feature type="compositionally biased region" description="Polar residues" evidence="5">
    <location>
        <begin position="709"/>
        <end position="723"/>
    </location>
</feature>
<dbReference type="InterPro" id="IPR011989">
    <property type="entry name" value="ARM-like"/>
</dbReference>
<dbReference type="InterPro" id="IPR041209">
    <property type="entry name" value="P115_Arm_rpt"/>
</dbReference>
<comment type="subcellular location">
    <subcellularLocation>
        <location evidence="1">Golgi apparatus</location>
    </subcellularLocation>
</comment>
<dbReference type="GO" id="GO:0005795">
    <property type="term" value="C:Golgi stack"/>
    <property type="evidence" value="ECO:0007669"/>
    <property type="project" value="TreeGrafter"/>
</dbReference>
<dbReference type="EMBL" id="HBUF01188156">
    <property type="protein sequence ID" value="CAG6657402.1"/>
    <property type="molecule type" value="Transcribed_RNA"/>
</dbReference>
<reference evidence="7" key="1">
    <citation type="submission" date="2021-05" db="EMBL/GenBank/DDBJ databases">
        <authorList>
            <person name="Alioto T."/>
            <person name="Alioto T."/>
            <person name="Gomez Garrido J."/>
        </authorList>
    </citation>
    <scope>NUCLEOTIDE SEQUENCE</scope>
</reference>